<sequence length="233" mass="25785">MPTLSFHIGLVRARWYQDPNLNIQSVAAVSLENVPRNSALQSTSLTVSSSHISNPLDSSSAQLRNAVPPHRLLTLINGVQTKEELDELLQDLDELRRTKAEEARSALIRDPPIIQQKGRSRSARLTGAIEGHLVNAGFVDGRDTHGKTVTGLEKWMIKLITLIAQNFSSKVFLEASTPKKCRSRWDATPAEGAVGETPKRSHWDQAAVIPEAPMTQIIMNAPGVMQEDKHNRY</sequence>
<dbReference type="Proteomes" id="UP000183567">
    <property type="component" value="Unassembled WGS sequence"/>
</dbReference>
<gene>
    <name evidence="2" type="ORF">AZE42_13273</name>
</gene>
<comment type="caution">
    <text evidence="2">The sequence shown here is derived from an EMBL/GenBank/DDBJ whole genome shotgun (WGS) entry which is preliminary data.</text>
</comment>
<accession>A0A1J8RB87</accession>
<feature type="coiled-coil region" evidence="1">
    <location>
        <begin position="78"/>
        <end position="105"/>
    </location>
</feature>
<dbReference type="AlphaFoldDB" id="A0A1J8RB87"/>
<feature type="non-terminal residue" evidence="2">
    <location>
        <position position="233"/>
    </location>
</feature>
<organism evidence="2 3">
    <name type="scientific">Rhizopogon vesiculosus</name>
    <dbReference type="NCBI Taxonomy" id="180088"/>
    <lineage>
        <taxon>Eukaryota</taxon>
        <taxon>Fungi</taxon>
        <taxon>Dikarya</taxon>
        <taxon>Basidiomycota</taxon>
        <taxon>Agaricomycotina</taxon>
        <taxon>Agaricomycetes</taxon>
        <taxon>Agaricomycetidae</taxon>
        <taxon>Boletales</taxon>
        <taxon>Suillineae</taxon>
        <taxon>Rhizopogonaceae</taxon>
        <taxon>Rhizopogon</taxon>
    </lineage>
</organism>
<keyword evidence="3" id="KW-1185">Reference proteome</keyword>
<proteinExistence type="predicted"/>
<evidence type="ECO:0000313" key="2">
    <source>
        <dbReference type="EMBL" id="OJA21156.1"/>
    </source>
</evidence>
<dbReference type="EMBL" id="LVVM01000251">
    <property type="protein sequence ID" value="OJA21156.1"/>
    <property type="molecule type" value="Genomic_DNA"/>
</dbReference>
<dbReference type="OrthoDB" id="3261031at2759"/>
<protein>
    <submittedName>
        <fullName evidence="2">Uncharacterized protein</fullName>
    </submittedName>
</protein>
<evidence type="ECO:0000256" key="1">
    <source>
        <dbReference type="SAM" id="Coils"/>
    </source>
</evidence>
<dbReference type="STRING" id="180088.A0A1J8RB87"/>
<keyword evidence="1" id="KW-0175">Coiled coil</keyword>
<name>A0A1J8RB87_9AGAM</name>
<reference evidence="2 3" key="1">
    <citation type="submission" date="2016-03" db="EMBL/GenBank/DDBJ databases">
        <title>Comparative genomics of the ectomycorrhizal sister species Rhizopogon vinicolor and Rhizopogon vesiculosus (Basidiomycota: Boletales) reveals a divergence of the mating type B locus.</title>
        <authorList>
            <person name="Mujic A.B."/>
            <person name="Kuo A."/>
            <person name="Tritt A."/>
            <person name="Lipzen A."/>
            <person name="Chen C."/>
            <person name="Johnson J."/>
            <person name="Sharma A."/>
            <person name="Barry K."/>
            <person name="Grigoriev I.V."/>
            <person name="Spatafora J.W."/>
        </authorList>
    </citation>
    <scope>NUCLEOTIDE SEQUENCE [LARGE SCALE GENOMIC DNA]</scope>
    <source>
        <strain evidence="2 3">AM-OR11-056</strain>
    </source>
</reference>
<evidence type="ECO:0000313" key="3">
    <source>
        <dbReference type="Proteomes" id="UP000183567"/>
    </source>
</evidence>